<proteinExistence type="predicted"/>
<organism evidence="1 2">
    <name type="scientific">Tritrichomonas musculus</name>
    <dbReference type="NCBI Taxonomy" id="1915356"/>
    <lineage>
        <taxon>Eukaryota</taxon>
        <taxon>Metamonada</taxon>
        <taxon>Parabasalia</taxon>
        <taxon>Tritrichomonadida</taxon>
        <taxon>Tritrichomonadidae</taxon>
        <taxon>Tritrichomonas</taxon>
    </lineage>
</organism>
<keyword evidence="2" id="KW-1185">Reference proteome</keyword>
<evidence type="ECO:0000313" key="1">
    <source>
        <dbReference type="EMBL" id="KAK8896378.1"/>
    </source>
</evidence>
<accession>A0ABR2KZ34</accession>
<protein>
    <submittedName>
        <fullName evidence="1">Uncharacterized protein</fullName>
    </submittedName>
</protein>
<reference evidence="1 2" key="1">
    <citation type="submission" date="2024-04" db="EMBL/GenBank/DDBJ databases">
        <title>Tritrichomonas musculus Genome.</title>
        <authorList>
            <person name="Alves-Ferreira E."/>
            <person name="Grigg M."/>
            <person name="Lorenzi H."/>
            <person name="Galac M."/>
        </authorList>
    </citation>
    <scope>NUCLEOTIDE SEQUENCE [LARGE SCALE GENOMIC DNA]</scope>
    <source>
        <strain evidence="1 2">EAF2021</strain>
    </source>
</reference>
<dbReference type="EMBL" id="JAPFFF010000002">
    <property type="protein sequence ID" value="KAK8896378.1"/>
    <property type="molecule type" value="Genomic_DNA"/>
</dbReference>
<comment type="caution">
    <text evidence="1">The sequence shown here is derived from an EMBL/GenBank/DDBJ whole genome shotgun (WGS) entry which is preliminary data.</text>
</comment>
<sequence>MSRITFRVVSIELKDSTIHHISRYDLMRINITQRPTHHKQEYLLNNYNNLANINHEFIIEDRSNEVNKITLTLRYVRKSSYISGLADYNVPIKPEKKVKDKSIDKYISSGCNENRDDNVQCLYIEPKHSLIGYSNIQIKYLEVGVNNAMKVELLTRSDNQVVGYVNLEIYIYRYPVITPEQKAKTEAEPIFFVDPGCAPTNPQPVTF</sequence>
<name>A0ABR2KZ34_9EUKA</name>
<evidence type="ECO:0000313" key="2">
    <source>
        <dbReference type="Proteomes" id="UP001470230"/>
    </source>
</evidence>
<dbReference type="Proteomes" id="UP001470230">
    <property type="component" value="Unassembled WGS sequence"/>
</dbReference>
<gene>
    <name evidence="1" type="ORF">M9Y10_014276</name>
</gene>